<dbReference type="eggNOG" id="arCOG07130">
    <property type="taxonomic scope" value="Archaea"/>
</dbReference>
<gene>
    <name evidence="1" type="ordered locus">PH0972</name>
</gene>
<evidence type="ECO:0000313" key="1">
    <source>
        <dbReference type="EMBL" id="BAA30069.1"/>
    </source>
</evidence>
<keyword evidence="2" id="KW-1185">Reference proteome</keyword>
<dbReference type="STRING" id="70601.gene:9377927"/>
<dbReference type="AlphaFoldDB" id="O58693"/>
<dbReference type="EnsemblBacteria" id="BAA30069">
    <property type="protein sequence ID" value="BAA30069"/>
    <property type="gene ID" value="BAA30069"/>
</dbReference>
<dbReference type="EMBL" id="BA000001">
    <property type="protein sequence ID" value="BAA30069.1"/>
    <property type="molecule type" value="Genomic_DNA"/>
</dbReference>
<dbReference type="Proteomes" id="UP000000752">
    <property type="component" value="Chromosome"/>
</dbReference>
<dbReference type="PIR" id="G71088">
    <property type="entry name" value="G71088"/>
</dbReference>
<sequence length="299" mass="33570">MCKRFPSPLLVPILLFSLMFLCPVVSADCSPHEVYSVSSVSQVDGWILVEVSHWSYICEMIAGEWVERVDTVNSYLILTDGRRAFLVGGFGPPLDWTMPAGFLNDTLYAVRISTYRETYKNVTLTINGKPRSFPLIRNIRVEEVYRFKDDCFELVSKCIDITYPNGTSLKNCNDTLIKLFEPPTSKLHGSRIREKRFMTRLGVVNSSLTAFKAKNRVVLVNESVITVPISMSIRDVPLIFGIENGTIVKLPIEPLQKITCNKTRTGTNTPSTSSNLTQICGPGFVLVLLLLFLMLKECS</sequence>
<dbReference type="KEGG" id="pho:PH0972"/>
<proteinExistence type="predicted"/>
<name>O58693_PYRHO</name>
<evidence type="ECO:0000313" key="2">
    <source>
        <dbReference type="Proteomes" id="UP000000752"/>
    </source>
</evidence>
<organism evidence="1 2">
    <name type="scientific">Pyrococcus horikoshii (strain ATCC 700860 / DSM 12428 / JCM 9974 / NBRC 100139 / OT-3)</name>
    <dbReference type="NCBI Taxonomy" id="70601"/>
    <lineage>
        <taxon>Archaea</taxon>
        <taxon>Methanobacteriati</taxon>
        <taxon>Methanobacteriota</taxon>
        <taxon>Thermococci</taxon>
        <taxon>Thermococcales</taxon>
        <taxon>Thermococcaceae</taxon>
        <taxon>Pyrococcus</taxon>
    </lineage>
</organism>
<accession>O58693</accession>
<reference evidence="1 2" key="1">
    <citation type="journal article" date="1998" name="DNA Res.">
        <title>Complete sequence and gene organization of the genome of a hyper-thermophilic archaebacterium, Pyrococcus horikoshii OT3.</title>
        <authorList>
            <person name="Kawarabayasi Y."/>
            <person name="Sawada M."/>
            <person name="Horikawa H."/>
            <person name="Haikawa Y."/>
            <person name="Hino Y."/>
            <person name="Yamamoto S."/>
            <person name="Sekine M."/>
            <person name="Baba S."/>
            <person name="Kosugi H."/>
            <person name="Hosoyama A."/>
            <person name="Nagai Y."/>
            <person name="Sakai M."/>
            <person name="Ogura K."/>
            <person name="Otuka R."/>
            <person name="Nakazawa H."/>
            <person name="Takamiya M."/>
            <person name="Ohfuku Y."/>
            <person name="Funahashi T."/>
            <person name="Tanaka T."/>
            <person name="Kudoh Y."/>
            <person name="Yamazaki J."/>
            <person name="Kushida N."/>
            <person name="Oguchi A."/>
            <person name="Aoki K."/>
            <person name="Nakamura Y."/>
            <person name="Robb T.F."/>
            <person name="Horikoshi K."/>
            <person name="Masuchi Y."/>
            <person name="Shizuya H."/>
            <person name="Kikuchi H."/>
        </authorList>
    </citation>
    <scope>NUCLEOTIDE SEQUENCE [LARGE SCALE GENOMIC DNA]</scope>
    <source>
        <strain evidence="2">ATCC 700860 / DSM 12428 / JCM 9974 / NBRC 100139 / OT-3</strain>
    </source>
</reference>
<protein>
    <submittedName>
        <fullName evidence="1">Uncharacterized protein</fullName>
    </submittedName>
</protein>